<evidence type="ECO:0000313" key="1">
    <source>
        <dbReference type="EMBL" id="PAN40382.1"/>
    </source>
</evidence>
<dbReference type="EMBL" id="CM008052">
    <property type="protein sequence ID" value="PAN40382.1"/>
    <property type="molecule type" value="Genomic_DNA"/>
</dbReference>
<protein>
    <submittedName>
        <fullName evidence="1">Uncharacterized protein</fullName>
    </submittedName>
</protein>
<dbReference type="Gramene" id="PAN40382">
    <property type="protein sequence ID" value="PAN40382"/>
    <property type="gene ID" value="PAHAL_7G310700"/>
</dbReference>
<gene>
    <name evidence="1" type="ORF">PAHAL_7G310700</name>
</gene>
<name>A0A2S3IAX8_9POAL</name>
<accession>A0A2S3IAX8</accession>
<sequence>MASLISVTASPASAFTGGQLTLFGLVGAGGAPPRHGKMEFPAGFMGSKGGRLAVVVGAAAGVQLPGFGLVGAGGAAPRHGKTAFPAGFVASKGGRLAVAAAAAPGESDGGLPSGDCEAAVSAFRLQMELFKLKQRPLAFVGSPKDPLLVTASGIAKDCELMVEFLLAKVPVHPDILKELILAGQAFLILEGQADEGYMKADALANVIEGVKLVTKTFFQGVDLPEYSAPMAPLSAADVDKYSFFKELVVMSAVFYTALYWAARKKYSFGLGGAN</sequence>
<reference evidence="1" key="1">
    <citation type="submission" date="2018-04" db="EMBL/GenBank/DDBJ databases">
        <title>WGS assembly of Panicum hallii.</title>
        <authorList>
            <person name="Lovell J."/>
            <person name="Jenkins J."/>
            <person name="Lowry D."/>
            <person name="Mamidi S."/>
            <person name="Sreedasyam A."/>
            <person name="Weng X."/>
            <person name="Barry K."/>
            <person name="Bonette J."/>
            <person name="Campitelli B."/>
            <person name="Daum C."/>
            <person name="Gordon S."/>
            <person name="Gould B."/>
            <person name="Lipzen A."/>
            <person name="Macqueen A."/>
            <person name="Palacio-Mejia J."/>
            <person name="Plott C."/>
            <person name="Shakirov E."/>
            <person name="Shu S."/>
            <person name="Yoshinaga Y."/>
            <person name="Zane M."/>
            <person name="Rokhsar D."/>
            <person name="Grimwood J."/>
            <person name="Schmutz J."/>
            <person name="Juenger T."/>
        </authorList>
    </citation>
    <scope>NUCLEOTIDE SEQUENCE [LARGE SCALE GENOMIC DNA]</scope>
    <source>
        <strain evidence="1">FIL2</strain>
    </source>
</reference>
<dbReference type="Proteomes" id="UP000243499">
    <property type="component" value="Chromosome 7"/>
</dbReference>
<dbReference type="AlphaFoldDB" id="A0A2S3IAX8"/>
<proteinExistence type="predicted"/>
<organism evidence="1">
    <name type="scientific">Panicum hallii</name>
    <dbReference type="NCBI Taxonomy" id="206008"/>
    <lineage>
        <taxon>Eukaryota</taxon>
        <taxon>Viridiplantae</taxon>
        <taxon>Streptophyta</taxon>
        <taxon>Embryophyta</taxon>
        <taxon>Tracheophyta</taxon>
        <taxon>Spermatophyta</taxon>
        <taxon>Magnoliopsida</taxon>
        <taxon>Liliopsida</taxon>
        <taxon>Poales</taxon>
        <taxon>Poaceae</taxon>
        <taxon>PACMAD clade</taxon>
        <taxon>Panicoideae</taxon>
        <taxon>Panicodae</taxon>
        <taxon>Paniceae</taxon>
        <taxon>Panicinae</taxon>
        <taxon>Panicum</taxon>
        <taxon>Panicum sect. Panicum</taxon>
    </lineage>
</organism>